<name>A0A6P5GWH4_ANACO</name>
<evidence type="ECO:0000256" key="2">
    <source>
        <dbReference type="SAM" id="MobiDB-lite"/>
    </source>
</evidence>
<dbReference type="AlphaFoldDB" id="A0A6P5GWH4"/>
<accession>A0A6P5GWH4</accession>
<evidence type="ECO:0000313" key="4">
    <source>
        <dbReference type="RefSeq" id="XP_020112112.1"/>
    </source>
</evidence>
<reference evidence="4" key="2">
    <citation type="submission" date="2025-08" db="UniProtKB">
        <authorList>
            <consortium name="RefSeq"/>
        </authorList>
    </citation>
    <scope>IDENTIFICATION</scope>
    <source>
        <tissue evidence="4">Leaf</tissue>
    </source>
</reference>
<dbReference type="Pfam" id="PF02519">
    <property type="entry name" value="Auxin_inducible"/>
    <property type="match status" value="1"/>
</dbReference>
<proteinExistence type="inferred from homology"/>
<feature type="compositionally biased region" description="Polar residues" evidence="2">
    <location>
        <begin position="1"/>
        <end position="10"/>
    </location>
</feature>
<evidence type="ECO:0000256" key="1">
    <source>
        <dbReference type="ARBA" id="ARBA00006974"/>
    </source>
</evidence>
<keyword evidence="3" id="KW-1185">Reference proteome</keyword>
<dbReference type="InterPro" id="IPR003676">
    <property type="entry name" value="SAUR_fam"/>
</dbReference>
<dbReference type="GO" id="GO:0009733">
    <property type="term" value="P:response to auxin"/>
    <property type="evidence" value="ECO:0007669"/>
    <property type="project" value="InterPro"/>
</dbReference>
<dbReference type="Proteomes" id="UP000515123">
    <property type="component" value="Linkage group 21"/>
</dbReference>
<dbReference type="GeneID" id="109726736"/>
<dbReference type="Gramene" id="Aco016044.1.mrna1">
    <property type="protein sequence ID" value="Aco016044.1.mrna1.cds1"/>
    <property type="gene ID" value="Aco016044.1.path1"/>
</dbReference>
<dbReference type="OrthoDB" id="660486at2759"/>
<organism evidence="3 4">
    <name type="scientific">Ananas comosus</name>
    <name type="common">Pineapple</name>
    <name type="synonym">Ananas ananas</name>
    <dbReference type="NCBI Taxonomy" id="4615"/>
    <lineage>
        <taxon>Eukaryota</taxon>
        <taxon>Viridiplantae</taxon>
        <taxon>Streptophyta</taxon>
        <taxon>Embryophyta</taxon>
        <taxon>Tracheophyta</taxon>
        <taxon>Spermatophyta</taxon>
        <taxon>Magnoliopsida</taxon>
        <taxon>Liliopsida</taxon>
        <taxon>Poales</taxon>
        <taxon>Bromeliaceae</taxon>
        <taxon>Bromelioideae</taxon>
        <taxon>Ananas</taxon>
    </lineage>
</organism>
<feature type="region of interest" description="Disordered" evidence="2">
    <location>
        <begin position="1"/>
        <end position="21"/>
    </location>
</feature>
<comment type="similarity">
    <text evidence="1">Belongs to the ARG7 family.</text>
</comment>
<evidence type="ECO:0000313" key="3">
    <source>
        <dbReference type="Proteomes" id="UP000515123"/>
    </source>
</evidence>
<dbReference type="PANTHER" id="PTHR31374:SF431">
    <property type="entry name" value="OS02G0305950 PROTEIN"/>
    <property type="match status" value="1"/>
</dbReference>
<dbReference type="RefSeq" id="XP_020112112.1">
    <property type="nucleotide sequence ID" value="XM_020256523.1"/>
</dbReference>
<dbReference type="PANTHER" id="PTHR31374">
    <property type="entry name" value="AUXIN-INDUCED PROTEIN-LIKE-RELATED"/>
    <property type="match status" value="1"/>
</dbReference>
<gene>
    <name evidence="4" type="primary">LOC109726736</name>
</gene>
<reference evidence="3" key="1">
    <citation type="journal article" date="2015" name="Nat. Genet.">
        <title>The pineapple genome and the evolution of CAM photosynthesis.</title>
        <authorList>
            <person name="Ming R."/>
            <person name="VanBuren R."/>
            <person name="Wai C.M."/>
            <person name="Tang H."/>
            <person name="Schatz M.C."/>
            <person name="Bowers J.E."/>
            <person name="Lyons E."/>
            <person name="Wang M.L."/>
            <person name="Chen J."/>
            <person name="Biggers E."/>
            <person name="Zhang J."/>
            <person name="Huang L."/>
            <person name="Zhang L."/>
            <person name="Miao W."/>
            <person name="Zhang J."/>
            <person name="Ye Z."/>
            <person name="Miao C."/>
            <person name="Lin Z."/>
            <person name="Wang H."/>
            <person name="Zhou H."/>
            <person name="Yim W.C."/>
            <person name="Priest H.D."/>
            <person name="Zheng C."/>
            <person name="Woodhouse M."/>
            <person name="Edger P.P."/>
            <person name="Guyot R."/>
            <person name="Guo H.B."/>
            <person name="Guo H."/>
            <person name="Zheng G."/>
            <person name="Singh R."/>
            <person name="Sharma A."/>
            <person name="Min X."/>
            <person name="Zheng Y."/>
            <person name="Lee H."/>
            <person name="Gurtowski J."/>
            <person name="Sedlazeck F.J."/>
            <person name="Harkess A."/>
            <person name="McKain M.R."/>
            <person name="Liao Z."/>
            <person name="Fang J."/>
            <person name="Liu J."/>
            <person name="Zhang X."/>
            <person name="Zhang Q."/>
            <person name="Hu W."/>
            <person name="Qin Y."/>
            <person name="Wang K."/>
            <person name="Chen L.Y."/>
            <person name="Shirley N."/>
            <person name="Lin Y.R."/>
            <person name="Liu L.Y."/>
            <person name="Hernandez A.G."/>
            <person name="Wright C.L."/>
            <person name="Bulone V."/>
            <person name="Tuskan G.A."/>
            <person name="Heath K."/>
            <person name="Zee F."/>
            <person name="Moore P.H."/>
            <person name="Sunkar R."/>
            <person name="Leebens-Mack J.H."/>
            <person name="Mockler T."/>
            <person name="Bennetzen J.L."/>
            <person name="Freeling M."/>
            <person name="Sankoff D."/>
            <person name="Paterson A.H."/>
            <person name="Zhu X."/>
            <person name="Yang X."/>
            <person name="Smith J.A."/>
            <person name="Cushman J.C."/>
            <person name="Paull R.E."/>
            <person name="Yu Q."/>
        </authorList>
    </citation>
    <scope>NUCLEOTIDE SEQUENCE [LARGE SCALE GENOMIC DNA]</scope>
    <source>
        <strain evidence="3">cv. F153</strain>
    </source>
</reference>
<protein>
    <submittedName>
        <fullName evidence="4">Uncharacterized protein LOC109726736</fullName>
    </submittedName>
</protein>
<sequence>MERLMGSSSSNKERLGKKRNLIRAAVERCRSFGGRRKAPESPSTGSGRRWRFRHSVGHRVAPGGCVPVCVGPRQERFLIRIECVNHPLFRTLLEGAGDPENAAAGGPLELPCDVDAFRRVMWEMEQEEDHDEGFGKLASPRSSFSRACYSKYQLLSPPRSIVVGKKW</sequence>